<dbReference type="SUPFAM" id="SSF51126">
    <property type="entry name" value="Pectin lyase-like"/>
    <property type="match status" value="1"/>
</dbReference>
<dbReference type="InterPro" id="IPR011050">
    <property type="entry name" value="Pectin_lyase_fold/virulence"/>
</dbReference>
<dbReference type="SMART" id="SM00710">
    <property type="entry name" value="PbH1"/>
    <property type="match status" value="7"/>
</dbReference>
<sequence length="530" mass="53366">MNGRTNRCRALRQVLAGCALTLLAEAGAVASPALSALQGLRGDNGQIHACTGAQAGLAVWCVRAGAPPGGNGTAASPLATISAATSAAKAGDIVQVAAGIYAENVALGSYGNPVGKHLTLLGGFDSGFTGRDSDANATIINGGMVAPCVQLHVNSSQTTTLDGFVLTNGRGLGTDWQTGGGAGGGVHVEQQGAGTTVISHNRIHGNRTYNHASADTRGGGIHAATPSWGGFTGKVHIQDNWIHDNEAGKGAAINVVGRHALIERNLVEGNTGHHDHGGGIYISTADTQVRDNVVRGNVIGATAGYGWGGGIIVAAAGADLQGNTITDNYTPTAGSGVYWDEGATGTMRNDILSRNRCPQGARSAAAIYVDGGPGGPSMVQIENVTIADHHCPGTEPDGAAVVVEGGSAITVRNAIFRGNSRDFATLSGGTVTVSYSITTQAGTGNFSADPLFANAAAGDYHLRSAGGRYTPSGWVVDAVTSPAIDAGDPASDYAQESQPNGGRVNLGAWGNTAQASRTPGGDLIFANGFQ</sequence>
<reference evidence="4 5" key="1">
    <citation type="submission" date="2019-03" db="EMBL/GenBank/DDBJ databases">
        <title>Genomic Encyclopedia of Type Strains, Phase IV (KMG-IV): sequencing the most valuable type-strain genomes for metagenomic binning, comparative biology and taxonomic classification.</title>
        <authorList>
            <person name="Goeker M."/>
        </authorList>
    </citation>
    <scope>NUCLEOTIDE SEQUENCE [LARGE SCALE GENOMIC DNA]</scope>
    <source>
        <strain evidence="4 5">DSM 21944</strain>
    </source>
</reference>
<dbReference type="InterPro" id="IPR006626">
    <property type="entry name" value="PbH1"/>
</dbReference>
<protein>
    <submittedName>
        <fullName evidence="4">Disaggregatase-related protein</fullName>
    </submittedName>
</protein>
<dbReference type="AlphaFoldDB" id="A0A4S3L255"/>
<dbReference type="Pfam" id="PF13229">
    <property type="entry name" value="Beta_helix"/>
    <property type="match status" value="1"/>
</dbReference>
<dbReference type="OrthoDB" id="236566at2"/>
<proteinExistence type="predicted"/>
<dbReference type="Proteomes" id="UP000294599">
    <property type="component" value="Unassembled WGS sequence"/>
</dbReference>
<feature type="domain" description="Disaggregatase-related" evidence="2">
    <location>
        <begin position="442"/>
        <end position="487"/>
    </location>
</feature>
<name>A0A4S3L255_9GAMM</name>
<dbReference type="InterPro" id="IPR012334">
    <property type="entry name" value="Pectin_lyas_fold"/>
</dbReference>
<dbReference type="Pfam" id="PF08480">
    <property type="entry name" value="Disaggr_assoc"/>
    <property type="match status" value="1"/>
</dbReference>
<evidence type="ECO:0000259" key="3">
    <source>
        <dbReference type="Pfam" id="PF13229"/>
    </source>
</evidence>
<dbReference type="InterPro" id="IPR013687">
    <property type="entry name" value="Disaggr-rel"/>
</dbReference>
<comment type="caution">
    <text evidence="4">The sequence shown here is derived from an EMBL/GenBank/DDBJ whole genome shotgun (WGS) entry which is preliminary data.</text>
</comment>
<organism evidence="4 5">
    <name type="scientific">Pseudofulvimonas gallinarii</name>
    <dbReference type="NCBI Taxonomy" id="634155"/>
    <lineage>
        <taxon>Bacteria</taxon>
        <taxon>Pseudomonadati</taxon>
        <taxon>Pseudomonadota</taxon>
        <taxon>Gammaproteobacteria</taxon>
        <taxon>Lysobacterales</taxon>
        <taxon>Rhodanobacteraceae</taxon>
        <taxon>Pseudofulvimonas</taxon>
    </lineage>
</organism>
<evidence type="ECO:0000313" key="5">
    <source>
        <dbReference type="Proteomes" id="UP000294599"/>
    </source>
</evidence>
<keyword evidence="5" id="KW-1185">Reference proteome</keyword>
<dbReference type="InterPro" id="IPR039448">
    <property type="entry name" value="Beta_helix"/>
</dbReference>
<dbReference type="EMBL" id="SMAF01000005">
    <property type="protein sequence ID" value="TCS99583.1"/>
    <property type="molecule type" value="Genomic_DNA"/>
</dbReference>
<accession>A0A4S3L255</accession>
<dbReference type="Gene3D" id="2.160.20.10">
    <property type="entry name" value="Single-stranded right-handed beta-helix, Pectin lyase-like"/>
    <property type="match status" value="1"/>
</dbReference>
<gene>
    <name evidence="4" type="ORF">EDC25_10515</name>
</gene>
<feature type="domain" description="Right handed beta helix" evidence="3">
    <location>
        <begin position="310"/>
        <end position="438"/>
    </location>
</feature>
<evidence type="ECO:0000256" key="1">
    <source>
        <dbReference type="SAM" id="SignalP"/>
    </source>
</evidence>
<dbReference type="RefSeq" id="WP_123521635.1">
    <property type="nucleotide sequence ID" value="NZ_JBHLWF010000028.1"/>
</dbReference>
<feature type="signal peptide" evidence="1">
    <location>
        <begin position="1"/>
        <end position="30"/>
    </location>
</feature>
<evidence type="ECO:0000259" key="2">
    <source>
        <dbReference type="Pfam" id="PF08480"/>
    </source>
</evidence>
<evidence type="ECO:0000313" key="4">
    <source>
        <dbReference type="EMBL" id="TCS99583.1"/>
    </source>
</evidence>
<keyword evidence="1" id="KW-0732">Signal</keyword>
<feature type="chain" id="PRO_5030100361" evidence="1">
    <location>
        <begin position="31"/>
        <end position="530"/>
    </location>
</feature>